<dbReference type="Proteomes" id="UP001431131">
    <property type="component" value="Unassembled WGS sequence"/>
</dbReference>
<dbReference type="RefSeq" id="WP_240256524.1">
    <property type="nucleotide sequence ID" value="NZ_JAKTTI010000025.1"/>
</dbReference>
<feature type="transmembrane region" description="Helical" evidence="1">
    <location>
        <begin position="227"/>
        <end position="249"/>
    </location>
</feature>
<evidence type="ECO:0000256" key="1">
    <source>
        <dbReference type="SAM" id="Phobius"/>
    </source>
</evidence>
<name>A0AAW5ECW7_9BACI</name>
<feature type="transmembrane region" description="Helical" evidence="1">
    <location>
        <begin position="16"/>
        <end position="37"/>
    </location>
</feature>
<proteinExistence type="predicted"/>
<keyword evidence="3" id="KW-1185">Reference proteome</keyword>
<keyword evidence="1" id="KW-1133">Transmembrane helix</keyword>
<keyword evidence="1" id="KW-0812">Transmembrane</keyword>
<feature type="transmembrane region" description="Helical" evidence="1">
    <location>
        <begin position="198"/>
        <end position="215"/>
    </location>
</feature>
<feature type="transmembrane region" description="Helical" evidence="1">
    <location>
        <begin position="86"/>
        <end position="114"/>
    </location>
</feature>
<feature type="transmembrane region" description="Helical" evidence="1">
    <location>
        <begin position="159"/>
        <end position="177"/>
    </location>
</feature>
<evidence type="ECO:0000313" key="3">
    <source>
        <dbReference type="Proteomes" id="UP001431131"/>
    </source>
</evidence>
<feature type="transmembrane region" description="Helical" evidence="1">
    <location>
        <begin position="135"/>
        <end position="153"/>
    </location>
</feature>
<feature type="transmembrane region" description="Helical" evidence="1">
    <location>
        <begin position="269"/>
        <end position="289"/>
    </location>
</feature>
<gene>
    <name evidence="2" type="ORF">MJG50_14800</name>
</gene>
<dbReference type="AlphaFoldDB" id="A0AAW5ECW7"/>
<protein>
    <recommendedName>
        <fullName evidence="4">Beta-carotene 15,15'-monooxygenase</fullName>
    </recommendedName>
</protein>
<feature type="transmembrane region" description="Helical" evidence="1">
    <location>
        <begin position="49"/>
        <end position="66"/>
    </location>
</feature>
<comment type="caution">
    <text evidence="2">The sequence shown here is derived from an EMBL/GenBank/DDBJ whole genome shotgun (WGS) entry which is preliminary data.</text>
</comment>
<evidence type="ECO:0000313" key="2">
    <source>
        <dbReference type="EMBL" id="MCH1626604.1"/>
    </source>
</evidence>
<sequence length="290" mass="33083">MNLLHGLYNTILHPRLIIIPLLMNVLLTLLVVLGIYFGYSLSPFPPIQINHFIGVNGTFPFWMPFLDDIHLPFKYSNNNALSDNTLLSITAILLVLLLKSYALSMYLGSIKCFLIGPDNTYSILKIGKYYFKRMVLFSAIELTVGGLLIFLNLTFWPSVFITLILLLFFSLAPYIIVVEDISVIEALKKSSVIFKRNFLYLLLLAFSCILFTFSLTLLEFRVNGLNFYYILITYCFFGTAAIYAVMAIIHQSVNKDIKLPFKKVKKSRLYYPLLIIVVFVLPLLGALLIT</sequence>
<accession>A0AAW5ECW7</accession>
<organism evidence="2 3">
    <name type="scientific">Fredinandcohnia quinoae</name>
    <dbReference type="NCBI Taxonomy" id="2918902"/>
    <lineage>
        <taxon>Bacteria</taxon>
        <taxon>Bacillati</taxon>
        <taxon>Bacillota</taxon>
        <taxon>Bacilli</taxon>
        <taxon>Bacillales</taxon>
        <taxon>Bacillaceae</taxon>
        <taxon>Fredinandcohnia</taxon>
    </lineage>
</organism>
<dbReference type="EMBL" id="JAKTTI010000025">
    <property type="protein sequence ID" value="MCH1626604.1"/>
    <property type="molecule type" value="Genomic_DNA"/>
</dbReference>
<reference evidence="2" key="1">
    <citation type="submission" date="2022-02" db="EMBL/GenBank/DDBJ databases">
        <title>Fredinandcohnia quinoae sp. nov. isolated from Chenopodium quinoa seeds.</title>
        <authorList>
            <person name="Saati-Santamaria Z."/>
            <person name="Flores-Felix J.D."/>
            <person name="Igual J.M."/>
            <person name="Velazquez E."/>
            <person name="Garcia-Fraile P."/>
            <person name="Martinez-Molina E."/>
        </authorList>
    </citation>
    <scope>NUCLEOTIDE SEQUENCE</scope>
    <source>
        <strain evidence="2">SECRCQ15</strain>
    </source>
</reference>
<keyword evidence="1" id="KW-0472">Membrane</keyword>
<evidence type="ECO:0008006" key="4">
    <source>
        <dbReference type="Google" id="ProtNLM"/>
    </source>
</evidence>